<feature type="transmembrane region" description="Helical" evidence="5">
    <location>
        <begin position="264"/>
        <end position="295"/>
    </location>
</feature>
<dbReference type="InterPro" id="IPR051533">
    <property type="entry name" value="WaaL-like"/>
</dbReference>
<feature type="transmembrane region" description="Helical" evidence="5">
    <location>
        <begin position="301"/>
        <end position="324"/>
    </location>
</feature>
<comment type="subcellular location">
    <subcellularLocation>
        <location evidence="1">Membrane</location>
        <topology evidence="1">Multi-pass membrane protein</topology>
    </subcellularLocation>
</comment>
<gene>
    <name evidence="7" type="ORF">SE18_20410</name>
</gene>
<comment type="caution">
    <text evidence="7">The sequence shown here is derived from an EMBL/GenBank/DDBJ whole genome shotgun (WGS) entry which is preliminary data.</text>
</comment>
<dbReference type="STRING" id="70996.SE18_20410"/>
<evidence type="ECO:0000256" key="1">
    <source>
        <dbReference type="ARBA" id="ARBA00004141"/>
    </source>
</evidence>
<dbReference type="AlphaFoldDB" id="A0A0P6XRV9"/>
<feature type="transmembrane region" description="Helical" evidence="5">
    <location>
        <begin position="124"/>
        <end position="141"/>
    </location>
</feature>
<dbReference type="OrthoDB" id="9806320at2"/>
<keyword evidence="2 5" id="KW-0812">Transmembrane</keyword>
<feature type="domain" description="O-antigen ligase-related" evidence="6">
    <location>
        <begin position="271"/>
        <end position="415"/>
    </location>
</feature>
<keyword evidence="3 5" id="KW-1133">Transmembrane helix</keyword>
<dbReference type="GO" id="GO:0016020">
    <property type="term" value="C:membrane"/>
    <property type="evidence" value="ECO:0007669"/>
    <property type="project" value="UniProtKB-SubCell"/>
</dbReference>
<dbReference type="Pfam" id="PF04932">
    <property type="entry name" value="Wzy_C"/>
    <property type="match status" value="1"/>
</dbReference>
<feature type="transmembrane region" description="Helical" evidence="5">
    <location>
        <begin position="444"/>
        <end position="462"/>
    </location>
</feature>
<dbReference type="InterPro" id="IPR007016">
    <property type="entry name" value="O-antigen_ligase-rel_domated"/>
</dbReference>
<evidence type="ECO:0000256" key="4">
    <source>
        <dbReference type="ARBA" id="ARBA00023136"/>
    </source>
</evidence>
<name>A0A0P6XRV9_9CHLR</name>
<dbReference type="Proteomes" id="UP000050277">
    <property type="component" value="Unassembled WGS sequence"/>
</dbReference>
<feature type="transmembrane region" description="Helical" evidence="5">
    <location>
        <begin position="147"/>
        <end position="167"/>
    </location>
</feature>
<reference evidence="7 8" key="1">
    <citation type="submission" date="2015-07" db="EMBL/GenBank/DDBJ databases">
        <title>Whole genome sequence of Herpetosiphon geysericola DSM 7119.</title>
        <authorList>
            <person name="Hemp J."/>
            <person name="Ward L.M."/>
            <person name="Pace L.A."/>
            <person name="Fischer W.W."/>
        </authorList>
    </citation>
    <scope>NUCLEOTIDE SEQUENCE [LARGE SCALE GENOMIC DNA]</scope>
    <source>
        <strain evidence="7 8">DSM 7119</strain>
    </source>
</reference>
<feature type="transmembrane region" description="Helical" evidence="5">
    <location>
        <begin position="179"/>
        <end position="197"/>
    </location>
</feature>
<feature type="transmembrane region" description="Helical" evidence="5">
    <location>
        <begin position="51"/>
        <end position="75"/>
    </location>
</feature>
<evidence type="ECO:0000313" key="7">
    <source>
        <dbReference type="EMBL" id="KPL81960.1"/>
    </source>
</evidence>
<dbReference type="EMBL" id="LGKP01000032">
    <property type="protein sequence ID" value="KPL81960.1"/>
    <property type="molecule type" value="Genomic_DNA"/>
</dbReference>
<protein>
    <recommendedName>
        <fullName evidence="6">O-antigen ligase-related domain-containing protein</fullName>
    </recommendedName>
</protein>
<sequence>MLVNTPQEEPSSQPDFFNSKWMNIIFACLAIAGGAGVAAALAVFDNPLKLVLLFGGAAAAMVTMRNSEWGLLALVFMSYTRFSDVMVRNGAPSTAQPFLALLFLIIFMRWMLYNQKPEPWLKPAVWIFIYGMVGVATFLYADDVLRVKNGVVSYFKDAIIVVVVVMMMRSPKMLHRSMWALLFAGIFMASITTWQQLTGTFENDYLGFAKAGKMQIVSGVEDDYRIAGPIGDPNFYSQVLLTLIPLGMDRLWNEKNKKLRWFAIWQLSVCMASIFFSFSRGAFLSLAFASLLMFIRRPPKLMSVIIIVALAIVIVPTLPASYIARLETIPEAIPGLAKEDVRNEASFRGRSSAQQAGIRMFLANPVFGLGVGNFGNHYQEYARDLGLDNSRWDQAPHNMYLEILTEKGLFGLSVFGAMMWVLFRDMNKARKKFREIKMDDFDGLVFGFQAGLVGYMIAGIFLQLSYPRFFWILIAIAYAIPNVANKAYEDYREAQPNGETA</sequence>
<evidence type="ECO:0000256" key="2">
    <source>
        <dbReference type="ARBA" id="ARBA00022692"/>
    </source>
</evidence>
<keyword evidence="8" id="KW-1185">Reference proteome</keyword>
<organism evidence="7 8">
    <name type="scientific">Herpetosiphon geysericola</name>
    <dbReference type="NCBI Taxonomy" id="70996"/>
    <lineage>
        <taxon>Bacteria</taxon>
        <taxon>Bacillati</taxon>
        <taxon>Chloroflexota</taxon>
        <taxon>Chloroflexia</taxon>
        <taxon>Herpetosiphonales</taxon>
        <taxon>Herpetosiphonaceae</taxon>
        <taxon>Herpetosiphon</taxon>
    </lineage>
</organism>
<accession>A0A0P6XRV9</accession>
<feature type="transmembrane region" description="Helical" evidence="5">
    <location>
        <begin position="95"/>
        <end position="112"/>
    </location>
</feature>
<keyword evidence="4 5" id="KW-0472">Membrane</keyword>
<feature type="transmembrane region" description="Helical" evidence="5">
    <location>
        <begin position="399"/>
        <end position="423"/>
    </location>
</feature>
<evidence type="ECO:0000256" key="5">
    <source>
        <dbReference type="SAM" id="Phobius"/>
    </source>
</evidence>
<evidence type="ECO:0000256" key="3">
    <source>
        <dbReference type="ARBA" id="ARBA00022989"/>
    </source>
</evidence>
<evidence type="ECO:0000313" key="8">
    <source>
        <dbReference type="Proteomes" id="UP000050277"/>
    </source>
</evidence>
<dbReference type="RefSeq" id="WP_054536313.1">
    <property type="nucleotide sequence ID" value="NZ_LGKP01000032.1"/>
</dbReference>
<dbReference type="PANTHER" id="PTHR37422:SF13">
    <property type="entry name" value="LIPOPOLYSACCHARIDE BIOSYNTHESIS PROTEIN PA4999-RELATED"/>
    <property type="match status" value="1"/>
</dbReference>
<dbReference type="PANTHER" id="PTHR37422">
    <property type="entry name" value="TEICHURONIC ACID BIOSYNTHESIS PROTEIN TUAE"/>
    <property type="match status" value="1"/>
</dbReference>
<evidence type="ECO:0000259" key="6">
    <source>
        <dbReference type="Pfam" id="PF04932"/>
    </source>
</evidence>
<proteinExistence type="predicted"/>
<feature type="transmembrane region" description="Helical" evidence="5">
    <location>
        <begin position="20"/>
        <end position="44"/>
    </location>
</feature>